<comment type="caution">
    <text evidence="1">The sequence shown here is derived from an EMBL/GenBank/DDBJ whole genome shotgun (WGS) entry which is preliminary data.</text>
</comment>
<accession>A0A542BJI5</accession>
<dbReference type="Pfam" id="PF06252">
    <property type="entry name" value="GemA"/>
    <property type="match status" value="1"/>
</dbReference>
<dbReference type="OrthoDB" id="7360086at2"/>
<reference evidence="1" key="1">
    <citation type="submission" date="2019-06" db="EMBL/GenBank/DDBJ databases">
        <authorList>
            <person name="Deangelis K."/>
            <person name="Huntemann M."/>
            <person name="Clum A."/>
            <person name="Pillay M."/>
            <person name="Palaniappan K."/>
            <person name="Varghese N."/>
            <person name="Mikhailova N."/>
            <person name="Stamatis D."/>
            <person name="Reddy T."/>
            <person name="Daum C."/>
            <person name="Shapiro N."/>
            <person name="Ivanova N."/>
            <person name="Kyrpides N."/>
            <person name="Woyke T."/>
        </authorList>
    </citation>
    <scope>NUCLEOTIDE SEQUENCE [LARGE SCALE GENOMIC DNA]</scope>
    <source>
        <strain evidence="1">128R</strain>
    </source>
</reference>
<proteinExistence type="predicted"/>
<reference evidence="1" key="2">
    <citation type="submission" date="2019-08" db="EMBL/GenBank/DDBJ databases">
        <title>Investigation of anaerobic lignin degradation for improved lignocellulosic biofuels.</title>
        <authorList>
            <person name="Deangelis K.PhD."/>
        </authorList>
    </citation>
    <scope>NUCLEOTIDE SEQUENCE [LARGE SCALE GENOMIC DNA]</scope>
    <source>
        <strain evidence="1">128R</strain>
    </source>
</reference>
<dbReference type="EMBL" id="VISQ01000001">
    <property type="protein sequence ID" value="TVZ68764.1"/>
    <property type="molecule type" value="Genomic_DNA"/>
</dbReference>
<name>A0A542BJI5_SERFO</name>
<sequence>MNRAKAIQLIHIARNKLDITDDAYRLMLRNLTNKDSCSKMNDRELANVLAHLRGRGFNIAGKSREVPMADFAMGRKIWVLWQDLAKAGLVRDKSQKALDAWLLGETGVAQLIWLKQKPEQAHQAIEKLKQWLGRK</sequence>
<dbReference type="InterPro" id="IPR009363">
    <property type="entry name" value="Phage_Mu_Gp16"/>
</dbReference>
<protein>
    <submittedName>
        <fullName evidence="1">Phage gp16-like protein</fullName>
    </submittedName>
</protein>
<gene>
    <name evidence="1" type="ORF">FHU10_1220</name>
</gene>
<evidence type="ECO:0000313" key="1">
    <source>
        <dbReference type="EMBL" id="TVZ68764.1"/>
    </source>
</evidence>
<organism evidence="1">
    <name type="scientific">Serratia fonticola</name>
    <dbReference type="NCBI Taxonomy" id="47917"/>
    <lineage>
        <taxon>Bacteria</taxon>
        <taxon>Pseudomonadati</taxon>
        <taxon>Pseudomonadota</taxon>
        <taxon>Gammaproteobacteria</taxon>
        <taxon>Enterobacterales</taxon>
        <taxon>Yersiniaceae</taxon>
        <taxon>Serratia</taxon>
    </lineage>
</organism>
<dbReference type="AlphaFoldDB" id="A0A542BJI5"/>